<reference evidence="1" key="2">
    <citation type="submission" date="1999-12" db="EMBL/GenBank/DDBJ databases">
        <authorList>
            <person name="Streit W.R."/>
            <person name="Phillips D.A."/>
        </authorList>
    </citation>
    <scope>NUCLEOTIDE SEQUENCE</scope>
    <source>
        <strain evidence="1">1021</strain>
    </source>
</reference>
<dbReference type="PANTHER" id="PTHR42935">
    <property type="entry name" value="SLR0930 PROTEIN"/>
    <property type="match status" value="1"/>
</dbReference>
<dbReference type="Pfam" id="PF05673">
    <property type="entry name" value="DUF815"/>
    <property type="match status" value="2"/>
</dbReference>
<protein>
    <submittedName>
        <fullName evidence="1">Uncharacterized protein</fullName>
    </submittedName>
</protein>
<dbReference type="InterPro" id="IPR008533">
    <property type="entry name" value="DUF815"/>
</dbReference>
<dbReference type="AlphaFoldDB" id="Q9JP44"/>
<dbReference type="PANTHER" id="PTHR42935:SF1">
    <property type="entry name" value="SLR0930 PROTEIN"/>
    <property type="match status" value="1"/>
</dbReference>
<reference evidence="1" key="1">
    <citation type="journal article" date="1997" name="Mol. Plant Microbe Interact.">
        <title>A biotin-regulated locus, bioS, in a possible survival operon of Rhizobium meliloti.</title>
        <authorList>
            <person name="Streit W.R."/>
            <person name="Phillips D.A."/>
        </authorList>
    </citation>
    <scope>NUCLEOTIDE SEQUENCE</scope>
    <source>
        <strain evidence="1">1021</strain>
    </source>
</reference>
<organism evidence="1">
    <name type="scientific">Rhizobium meliloti</name>
    <name type="common">Ensifer meliloti</name>
    <name type="synonym">Sinorhizobium meliloti</name>
    <dbReference type="NCBI Taxonomy" id="382"/>
    <lineage>
        <taxon>Bacteria</taxon>
        <taxon>Pseudomonadati</taxon>
        <taxon>Pseudomonadota</taxon>
        <taxon>Alphaproteobacteria</taxon>
        <taxon>Hyphomicrobiales</taxon>
        <taxon>Rhizobiaceae</taxon>
        <taxon>Sinorhizobium/Ensifer group</taxon>
        <taxon>Sinorhizobium</taxon>
    </lineage>
</organism>
<dbReference type="EMBL" id="AF217543">
    <property type="protein sequence ID" value="AAF34180.1"/>
    <property type="molecule type" value="Genomic_DNA"/>
</dbReference>
<proteinExistence type="predicted"/>
<accession>Q9JP44</accession>
<dbReference type="SUPFAM" id="SSF52540">
    <property type="entry name" value="P-loop containing nucleoside triphosphate hydrolases"/>
    <property type="match status" value="1"/>
</dbReference>
<dbReference type="InterPro" id="IPR027417">
    <property type="entry name" value="P-loop_NTPase"/>
</dbReference>
<evidence type="ECO:0000313" key="1">
    <source>
        <dbReference type="EMBL" id="AAF34180.1"/>
    </source>
</evidence>
<dbReference type="Gene3D" id="3.40.50.300">
    <property type="entry name" value="P-loop containing nucleotide triphosphate hydrolases"/>
    <property type="match status" value="1"/>
</dbReference>
<sequence length="311" mass="34687">MPESKIDVLLNEIQKLSAAMERIAGPAYAVNNWHEAECFVWAPATRHLQPVPRPNRIDLALIAGVDHVRDILFDNTLRFAEGAGVDHVRDILFDNTLRFAEGYPANNVLLWGARGMGKSSLVKAVHAKVAHDTGSAIKLVEVHREDIATLPVLMEILKAAPMPVIVFCDDLSFDHDDTSYKSLKAVLDGGVEGRPANVLLYATSNRRHLLPRNMMENEQSTAINPSEAVEEKVSLSDRFGLWLGFYKCSQDDYLAMVDGYAQYFKLPLEPEALHAEALEWATTRGSRSGRVAWQFIQDLAGRLRRQLDTPA</sequence>
<name>Q9JP44_RHIML</name>